<reference evidence="1" key="1">
    <citation type="submission" date="2020-05" db="EMBL/GenBank/DDBJ databases">
        <title>Mycena genomes resolve the evolution of fungal bioluminescence.</title>
        <authorList>
            <person name="Tsai I.J."/>
        </authorList>
    </citation>
    <scope>NUCLEOTIDE SEQUENCE</scope>
    <source>
        <strain evidence="1">CCC161011</strain>
    </source>
</reference>
<organism evidence="1 2">
    <name type="scientific">Mycena venus</name>
    <dbReference type="NCBI Taxonomy" id="2733690"/>
    <lineage>
        <taxon>Eukaryota</taxon>
        <taxon>Fungi</taxon>
        <taxon>Dikarya</taxon>
        <taxon>Basidiomycota</taxon>
        <taxon>Agaricomycotina</taxon>
        <taxon>Agaricomycetes</taxon>
        <taxon>Agaricomycetidae</taxon>
        <taxon>Agaricales</taxon>
        <taxon>Marasmiineae</taxon>
        <taxon>Mycenaceae</taxon>
        <taxon>Mycena</taxon>
    </lineage>
</organism>
<evidence type="ECO:0000313" key="2">
    <source>
        <dbReference type="Proteomes" id="UP000620124"/>
    </source>
</evidence>
<dbReference type="AlphaFoldDB" id="A0A8H6XR22"/>
<gene>
    <name evidence="1" type="ORF">MVEN_01575900</name>
</gene>
<dbReference type="OrthoDB" id="3059254at2759"/>
<evidence type="ECO:0000313" key="1">
    <source>
        <dbReference type="EMBL" id="KAF7345572.1"/>
    </source>
</evidence>
<proteinExistence type="predicted"/>
<comment type="caution">
    <text evidence="1">The sequence shown here is derived from an EMBL/GenBank/DDBJ whole genome shotgun (WGS) entry which is preliminary data.</text>
</comment>
<keyword evidence="2" id="KW-1185">Reference proteome</keyword>
<protein>
    <submittedName>
        <fullName evidence="1">Uncharacterized protein</fullName>
    </submittedName>
</protein>
<dbReference type="EMBL" id="JACAZI010000013">
    <property type="protein sequence ID" value="KAF7345572.1"/>
    <property type="molecule type" value="Genomic_DNA"/>
</dbReference>
<dbReference type="Proteomes" id="UP000620124">
    <property type="component" value="Unassembled WGS sequence"/>
</dbReference>
<sequence length="277" mass="31338">MAPALADVTICNEERFIPIRLPMEQLTRCSIEAPWETHRGILKLASNVVEARIFIEFDDETWPDHGDTIPLPNLQRLFVSHSEILAYLSFPVLEELAIQIYEEDQSEQLDHLQSSLIHSSCPLRRLCFSDWCPDAYDIFDILIKFPVIVELGIIVKDDNAGEAVDNLMETLVVSHSRAVAPQLTCLSFAFGDIGDHSYPDYELYLKMLKSRWHSERCALTSTPLDSDSDRGPAEAALHGLNVLQEEGLDLVLLNGPDAMEVAEEWLFCSQWNRIPVS</sequence>
<name>A0A8H6XR22_9AGAR</name>
<accession>A0A8H6XR22</accession>